<feature type="chain" id="PRO_5021262161" description="Lipoprotein" evidence="1">
    <location>
        <begin position="21"/>
        <end position="143"/>
    </location>
</feature>
<gene>
    <name evidence="2" type="ORF">FJQ89_02550</name>
</gene>
<organism evidence="2 3">
    <name type="scientific">Janthinobacterium tructae</name>
    <dbReference type="NCBI Taxonomy" id="2590869"/>
    <lineage>
        <taxon>Bacteria</taxon>
        <taxon>Pseudomonadati</taxon>
        <taxon>Pseudomonadota</taxon>
        <taxon>Betaproteobacteria</taxon>
        <taxon>Burkholderiales</taxon>
        <taxon>Oxalobacteraceae</taxon>
        <taxon>Janthinobacterium</taxon>
    </lineage>
</organism>
<evidence type="ECO:0000256" key="1">
    <source>
        <dbReference type="SAM" id="SignalP"/>
    </source>
</evidence>
<sequence>MLRIVIAAVFAAFVSGCATSPVSPSQAKPVPRERLFAFQEKLPKSTATISVTRDSGLLGSGCFLAFSLDGVRAGRFDPSETARFYVEPGEHLLSVRPDAEGSGLCHFATIQNNARETIMRENENKNFRIMMDPNGTADIQRAE</sequence>
<keyword evidence="3" id="KW-1185">Reference proteome</keyword>
<dbReference type="RefSeq" id="WP_141168904.1">
    <property type="nucleotide sequence ID" value="NZ_CP041185.1"/>
</dbReference>
<evidence type="ECO:0000313" key="3">
    <source>
        <dbReference type="Proteomes" id="UP000316665"/>
    </source>
</evidence>
<evidence type="ECO:0008006" key="4">
    <source>
        <dbReference type="Google" id="ProtNLM"/>
    </source>
</evidence>
<dbReference type="PROSITE" id="PS51257">
    <property type="entry name" value="PROKAR_LIPOPROTEIN"/>
    <property type="match status" value="1"/>
</dbReference>
<keyword evidence="1" id="KW-0732">Signal</keyword>
<proteinExistence type="predicted"/>
<feature type="signal peptide" evidence="1">
    <location>
        <begin position="1"/>
        <end position="20"/>
    </location>
</feature>
<evidence type="ECO:0000313" key="2">
    <source>
        <dbReference type="EMBL" id="QDG69415.1"/>
    </source>
</evidence>
<name>A0A4Y6RAQ2_9BURK</name>
<reference evidence="2 3" key="1">
    <citation type="submission" date="2019-06" db="EMBL/GenBank/DDBJ databases">
        <title>Complete genome sequence of Janthinobacterium sp. SNU WT3 isolated from diseased rainbow trout.</title>
        <authorList>
            <person name="Oh W.T."/>
            <person name="Park S.C."/>
        </authorList>
    </citation>
    <scope>NUCLEOTIDE SEQUENCE [LARGE SCALE GENOMIC DNA]</scope>
    <source>
        <strain evidence="2 3">SNU WT3</strain>
    </source>
</reference>
<dbReference type="OrthoDB" id="9154618at2"/>
<dbReference type="EMBL" id="CP041185">
    <property type="protein sequence ID" value="QDG69415.1"/>
    <property type="molecule type" value="Genomic_DNA"/>
</dbReference>
<protein>
    <recommendedName>
        <fullName evidence="4">Lipoprotein</fullName>
    </recommendedName>
</protein>
<dbReference type="AlphaFoldDB" id="A0A4Y6RAQ2"/>
<dbReference type="KEGG" id="jas:FJQ89_02550"/>
<accession>A0A4Y6RAQ2</accession>
<dbReference type="Proteomes" id="UP000316665">
    <property type="component" value="Chromosome"/>
</dbReference>